<name>A0A7S9DXG4_9ALTE</name>
<dbReference type="InterPro" id="IPR027417">
    <property type="entry name" value="P-loop_NTPase"/>
</dbReference>
<evidence type="ECO:0000256" key="1">
    <source>
        <dbReference type="ARBA" id="ARBA00022741"/>
    </source>
</evidence>
<dbReference type="GO" id="GO:0022857">
    <property type="term" value="F:transmembrane transporter activity"/>
    <property type="evidence" value="ECO:0007669"/>
    <property type="project" value="TreeGrafter"/>
</dbReference>
<dbReference type="AlphaFoldDB" id="A0A7S9DXG4"/>
<sequence>MTLGRRSPLLTLHNIHQQHAIGNEMVETLADVCLGICRGEFLALTGSAGAGKTSLLNILGGLRSPSAGHYWLMGERLHQQSEAELTKTRRAHMGWVFKQPHLIARYTVLKNVMQPASFWLWRGRKAKARARYWLNQTGLAHTAMLLPAQLSLVQQKQLAIARAMAREPTLLLADEPAWGLSSKDTHLIMQLLEKINQQGQTIVVATRSQAIAMQCRRQVKLLNKTVSKEWVHRPVEHASDLRAYA</sequence>
<dbReference type="SMART" id="SM00382">
    <property type="entry name" value="AAA"/>
    <property type="match status" value="1"/>
</dbReference>
<dbReference type="RefSeq" id="WP_195810837.1">
    <property type="nucleotide sequence ID" value="NZ_CP064795.1"/>
</dbReference>
<dbReference type="Proteomes" id="UP000595095">
    <property type="component" value="Chromosome"/>
</dbReference>
<dbReference type="GO" id="GO:0005524">
    <property type="term" value="F:ATP binding"/>
    <property type="evidence" value="ECO:0007669"/>
    <property type="project" value="UniProtKB-KW"/>
</dbReference>
<protein>
    <submittedName>
        <fullName evidence="4">ATP-binding cassette domain-containing protein</fullName>
    </submittedName>
</protein>
<proteinExistence type="predicted"/>
<dbReference type="KEGG" id="smaa:IT774_00200"/>
<dbReference type="SUPFAM" id="SSF52540">
    <property type="entry name" value="P-loop containing nucleoside triphosphate hydrolases"/>
    <property type="match status" value="1"/>
</dbReference>
<evidence type="ECO:0000256" key="2">
    <source>
        <dbReference type="ARBA" id="ARBA00022840"/>
    </source>
</evidence>
<feature type="domain" description="ABC transporter" evidence="3">
    <location>
        <begin position="10"/>
        <end position="243"/>
    </location>
</feature>
<evidence type="ECO:0000313" key="4">
    <source>
        <dbReference type="EMBL" id="QPG05754.1"/>
    </source>
</evidence>
<keyword evidence="5" id="KW-1185">Reference proteome</keyword>
<dbReference type="Pfam" id="PF00005">
    <property type="entry name" value="ABC_tran"/>
    <property type="match status" value="1"/>
</dbReference>
<keyword evidence="1" id="KW-0547">Nucleotide-binding</keyword>
<dbReference type="GO" id="GO:0005886">
    <property type="term" value="C:plasma membrane"/>
    <property type="evidence" value="ECO:0007669"/>
    <property type="project" value="TreeGrafter"/>
</dbReference>
<keyword evidence="2 4" id="KW-0067">ATP-binding</keyword>
<evidence type="ECO:0000259" key="3">
    <source>
        <dbReference type="PROSITE" id="PS50893"/>
    </source>
</evidence>
<dbReference type="InterPro" id="IPR003439">
    <property type="entry name" value="ABC_transporter-like_ATP-bd"/>
</dbReference>
<gene>
    <name evidence="4" type="ORF">IT774_00200</name>
</gene>
<dbReference type="PROSITE" id="PS50893">
    <property type="entry name" value="ABC_TRANSPORTER_2"/>
    <property type="match status" value="1"/>
</dbReference>
<dbReference type="Gene3D" id="3.40.50.300">
    <property type="entry name" value="P-loop containing nucleotide triphosphate hydrolases"/>
    <property type="match status" value="1"/>
</dbReference>
<dbReference type="InterPro" id="IPR015854">
    <property type="entry name" value="ABC_transpr_LolD-like"/>
</dbReference>
<dbReference type="GO" id="GO:0016887">
    <property type="term" value="F:ATP hydrolysis activity"/>
    <property type="evidence" value="ECO:0007669"/>
    <property type="project" value="InterPro"/>
</dbReference>
<accession>A0A7S9DXG4</accession>
<dbReference type="EMBL" id="CP064795">
    <property type="protein sequence ID" value="QPG05754.1"/>
    <property type="molecule type" value="Genomic_DNA"/>
</dbReference>
<evidence type="ECO:0000313" key="5">
    <source>
        <dbReference type="Proteomes" id="UP000595095"/>
    </source>
</evidence>
<reference evidence="4 5" key="1">
    <citation type="submission" date="2020-11" db="EMBL/GenBank/DDBJ databases">
        <title>Complete genome sequence for Salinimonas sp. strain G2-b.</title>
        <authorList>
            <person name="Park S.-J."/>
        </authorList>
    </citation>
    <scope>NUCLEOTIDE SEQUENCE [LARGE SCALE GENOMIC DNA]</scope>
    <source>
        <strain evidence="4 5">G2-b</strain>
    </source>
</reference>
<organism evidence="4 5">
    <name type="scientific">Salinimonas marina</name>
    <dbReference type="NCBI Taxonomy" id="2785918"/>
    <lineage>
        <taxon>Bacteria</taxon>
        <taxon>Pseudomonadati</taxon>
        <taxon>Pseudomonadota</taxon>
        <taxon>Gammaproteobacteria</taxon>
        <taxon>Alteromonadales</taxon>
        <taxon>Alteromonadaceae</taxon>
        <taxon>Alteromonas/Salinimonas group</taxon>
        <taxon>Salinimonas</taxon>
    </lineage>
</organism>
<dbReference type="PANTHER" id="PTHR24220">
    <property type="entry name" value="IMPORT ATP-BINDING PROTEIN"/>
    <property type="match status" value="1"/>
</dbReference>
<dbReference type="InterPro" id="IPR003593">
    <property type="entry name" value="AAA+_ATPase"/>
</dbReference>